<dbReference type="Proteomes" id="UP000028864">
    <property type="component" value="Unassembled WGS sequence"/>
</dbReference>
<reference evidence="1" key="1">
    <citation type="submission" date="2014-05" db="EMBL/GenBank/DDBJ databases">
        <authorList>
            <person name="Urmite Genomes"/>
        </authorList>
    </citation>
    <scope>NUCLEOTIDE SEQUENCE</scope>
    <source>
        <strain evidence="1">DSM 44074</strain>
    </source>
</reference>
<evidence type="ECO:0000313" key="1">
    <source>
        <dbReference type="EMBL" id="CDQ44057.1"/>
    </source>
</evidence>
<name>A0AAV2WJF1_MYCNE</name>
<accession>A0AAV2WJF1</accession>
<organism evidence="1 2">
    <name type="scientific">Mycolicibacterium neoaurum</name>
    <name type="common">Mycobacterium neoaurum</name>
    <dbReference type="NCBI Taxonomy" id="1795"/>
    <lineage>
        <taxon>Bacteria</taxon>
        <taxon>Bacillati</taxon>
        <taxon>Actinomycetota</taxon>
        <taxon>Actinomycetes</taxon>
        <taxon>Mycobacteriales</taxon>
        <taxon>Mycobacteriaceae</taxon>
        <taxon>Mycolicibacterium</taxon>
    </lineage>
</organism>
<evidence type="ECO:0000313" key="2">
    <source>
        <dbReference type="Proteomes" id="UP000028864"/>
    </source>
</evidence>
<proteinExistence type="predicted"/>
<reference evidence="1" key="2">
    <citation type="submission" date="2015-09" db="EMBL/GenBank/DDBJ databases">
        <title>Draft genome sequence of Mycobacterium neoaurum DSM 44074.</title>
        <authorList>
            <person name="Croce O."/>
            <person name="Robert C."/>
            <person name="Raoult D."/>
            <person name="Drancourt M."/>
        </authorList>
    </citation>
    <scope>NUCLEOTIDE SEQUENCE</scope>
    <source>
        <strain evidence="1">DSM 44074</strain>
    </source>
</reference>
<evidence type="ECO:0008006" key="3">
    <source>
        <dbReference type="Google" id="ProtNLM"/>
    </source>
</evidence>
<dbReference type="EMBL" id="LK021338">
    <property type="protein sequence ID" value="CDQ44057.1"/>
    <property type="molecule type" value="Genomic_DNA"/>
</dbReference>
<protein>
    <recommendedName>
        <fullName evidence="3">Secreted protein</fullName>
    </recommendedName>
</protein>
<dbReference type="AlphaFoldDB" id="A0AAV2WJF1"/>
<sequence length="92" mass="10102">MFALLILVNSLPTVSLAEDGTYRVDDCFRCNPVPGTWQTYGGVAARCAWMVRTEEKDVVDHGEFAPGESGRVVLHKGEYLTTVGCQPWVLIG</sequence>
<gene>
    <name evidence="1" type="ORF">BN1047_01933</name>
</gene>